<dbReference type="GO" id="GO:0005886">
    <property type="term" value="C:plasma membrane"/>
    <property type="evidence" value="ECO:0007669"/>
    <property type="project" value="UniProtKB-SubCell"/>
</dbReference>
<evidence type="ECO:0000259" key="9">
    <source>
        <dbReference type="PROSITE" id="PS50893"/>
    </source>
</evidence>
<keyword evidence="5" id="KW-0547">Nucleotide-binding</keyword>
<dbReference type="InterPro" id="IPR003593">
    <property type="entry name" value="AAA+_ATPase"/>
</dbReference>
<dbReference type="PROSITE" id="PS00211">
    <property type="entry name" value="ABC_TRANSPORTER_1"/>
    <property type="match status" value="1"/>
</dbReference>
<organism evidence="10 11">
    <name type="scientific">Pseudomonas guineae</name>
    <dbReference type="NCBI Taxonomy" id="425504"/>
    <lineage>
        <taxon>Bacteria</taxon>
        <taxon>Pseudomonadati</taxon>
        <taxon>Pseudomonadota</taxon>
        <taxon>Gammaproteobacteria</taxon>
        <taxon>Pseudomonadales</taxon>
        <taxon>Pseudomonadaceae</taxon>
        <taxon>Pseudomonas</taxon>
    </lineage>
</organism>
<keyword evidence="6 10" id="KW-0067">ATP-binding</keyword>
<dbReference type="AlphaFoldDB" id="A0A1I3FY63"/>
<dbReference type="SUPFAM" id="SSF52540">
    <property type="entry name" value="P-loop containing nucleoside triphosphate hydrolases"/>
    <property type="match status" value="1"/>
</dbReference>
<dbReference type="SMART" id="SM00382">
    <property type="entry name" value="AAA"/>
    <property type="match status" value="1"/>
</dbReference>
<dbReference type="GO" id="GO:0022857">
    <property type="term" value="F:transmembrane transporter activity"/>
    <property type="evidence" value="ECO:0007669"/>
    <property type="project" value="TreeGrafter"/>
</dbReference>
<dbReference type="GO" id="GO:0016887">
    <property type="term" value="F:ATP hydrolysis activity"/>
    <property type="evidence" value="ECO:0007669"/>
    <property type="project" value="InterPro"/>
</dbReference>
<keyword evidence="4" id="KW-0812">Transmembrane</keyword>
<dbReference type="InterPro" id="IPR017871">
    <property type="entry name" value="ABC_transporter-like_CS"/>
</dbReference>
<dbReference type="InterPro" id="IPR027417">
    <property type="entry name" value="P-loop_NTPase"/>
</dbReference>
<keyword evidence="2" id="KW-0813">Transport</keyword>
<evidence type="ECO:0000256" key="1">
    <source>
        <dbReference type="ARBA" id="ARBA00004429"/>
    </source>
</evidence>
<evidence type="ECO:0000313" key="11">
    <source>
        <dbReference type="Proteomes" id="UP000243606"/>
    </source>
</evidence>
<protein>
    <submittedName>
        <fullName evidence="10">Putative ABC transport system ATP-binding protein</fullName>
    </submittedName>
</protein>
<evidence type="ECO:0000313" key="10">
    <source>
        <dbReference type="EMBL" id="SFI16107.1"/>
    </source>
</evidence>
<dbReference type="PROSITE" id="PS50893">
    <property type="entry name" value="ABC_TRANSPORTER_2"/>
    <property type="match status" value="1"/>
</dbReference>
<feature type="domain" description="ABC transporter" evidence="9">
    <location>
        <begin position="14"/>
        <end position="233"/>
    </location>
</feature>
<sequence>MRGFTQAQEALKVLDVENLKKTYGGPQGQLAVLDGVSLWLEAGHSLALMGESGSGKSTLLHLVAGLDQADSGDIQVGGQSLAGLDEAARATFRRSQVAVIFQQFNLIPSLRVVDNLAFQARLAGRLDEAWLSQLAQQLGLSELLQRYPEQLSGGQQQRVAVGRALAVRPPLILADEPTGNLDENSADEVMTLLLDLVQQAGASLLMVTHSARLAARLDRQMVLKAGRVHGSEW</sequence>
<evidence type="ECO:0000256" key="8">
    <source>
        <dbReference type="ARBA" id="ARBA00038388"/>
    </source>
</evidence>
<dbReference type="STRING" id="425504.SAMN05216206_1691"/>
<name>A0A1I3FY63_9PSED</name>
<dbReference type="Pfam" id="PF00005">
    <property type="entry name" value="ABC_tran"/>
    <property type="match status" value="1"/>
</dbReference>
<dbReference type="CDD" id="cd03255">
    <property type="entry name" value="ABC_MJ0796_LolCDE_FtsE"/>
    <property type="match status" value="1"/>
</dbReference>
<keyword evidence="7" id="KW-0472">Membrane</keyword>
<dbReference type="InterPro" id="IPR003439">
    <property type="entry name" value="ABC_transporter-like_ATP-bd"/>
</dbReference>
<evidence type="ECO:0000256" key="7">
    <source>
        <dbReference type="ARBA" id="ARBA00023136"/>
    </source>
</evidence>
<reference evidence="11" key="1">
    <citation type="submission" date="2016-10" db="EMBL/GenBank/DDBJ databases">
        <authorList>
            <person name="Varghese N."/>
            <person name="Submissions S."/>
        </authorList>
    </citation>
    <scope>NUCLEOTIDE SEQUENCE [LARGE SCALE GENOMIC DNA]</scope>
    <source>
        <strain evidence="11">LMG 24016</strain>
    </source>
</reference>
<dbReference type="EMBL" id="FOQL01000001">
    <property type="protein sequence ID" value="SFI16107.1"/>
    <property type="molecule type" value="Genomic_DNA"/>
</dbReference>
<dbReference type="FunFam" id="3.40.50.300:FF:000032">
    <property type="entry name" value="Export ABC transporter ATP-binding protein"/>
    <property type="match status" value="1"/>
</dbReference>
<dbReference type="PANTHER" id="PTHR24220:SF659">
    <property type="entry name" value="TRANSPORTER, PUTATIVE-RELATED"/>
    <property type="match status" value="1"/>
</dbReference>
<gene>
    <name evidence="10" type="ORF">SAMN05216206_1691</name>
</gene>
<comment type="similarity">
    <text evidence="8">Belongs to the ABC transporter superfamily. Macrolide exporter (TC 3.A.1.122) family.</text>
</comment>
<dbReference type="Proteomes" id="UP000243606">
    <property type="component" value="Unassembled WGS sequence"/>
</dbReference>
<evidence type="ECO:0000256" key="3">
    <source>
        <dbReference type="ARBA" id="ARBA00022475"/>
    </source>
</evidence>
<evidence type="ECO:0000256" key="5">
    <source>
        <dbReference type="ARBA" id="ARBA00022741"/>
    </source>
</evidence>
<dbReference type="RefSeq" id="WP_425272856.1">
    <property type="nucleotide sequence ID" value="NZ_FOQL01000001.1"/>
</dbReference>
<keyword evidence="3" id="KW-1003">Cell membrane</keyword>
<dbReference type="PANTHER" id="PTHR24220">
    <property type="entry name" value="IMPORT ATP-BINDING PROTEIN"/>
    <property type="match status" value="1"/>
</dbReference>
<dbReference type="InterPro" id="IPR015854">
    <property type="entry name" value="ABC_transpr_LolD-like"/>
</dbReference>
<evidence type="ECO:0000256" key="2">
    <source>
        <dbReference type="ARBA" id="ARBA00022448"/>
    </source>
</evidence>
<proteinExistence type="inferred from homology"/>
<dbReference type="Gene3D" id="3.40.50.300">
    <property type="entry name" value="P-loop containing nucleotide triphosphate hydrolases"/>
    <property type="match status" value="1"/>
</dbReference>
<comment type="subcellular location">
    <subcellularLocation>
        <location evidence="1">Cell inner membrane</location>
        <topology evidence="1">Multi-pass membrane protein</topology>
    </subcellularLocation>
</comment>
<keyword evidence="11" id="KW-1185">Reference proteome</keyword>
<accession>A0A1I3FY63</accession>
<dbReference type="InterPro" id="IPR017911">
    <property type="entry name" value="MacB-like_ATP-bd"/>
</dbReference>
<evidence type="ECO:0000256" key="4">
    <source>
        <dbReference type="ARBA" id="ARBA00022692"/>
    </source>
</evidence>
<dbReference type="GO" id="GO:1902495">
    <property type="term" value="C:transmembrane transporter complex"/>
    <property type="evidence" value="ECO:0007669"/>
    <property type="project" value="UniProtKB-ARBA"/>
</dbReference>
<dbReference type="GO" id="GO:0005524">
    <property type="term" value="F:ATP binding"/>
    <property type="evidence" value="ECO:0007669"/>
    <property type="project" value="UniProtKB-KW"/>
</dbReference>
<evidence type="ECO:0000256" key="6">
    <source>
        <dbReference type="ARBA" id="ARBA00022840"/>
    </source>
</evidence>